<dbReference type="InterPro" id="IPR044611">
    <property type="entry name" value="E3A/B/C-like"/>
</dbReference>
<dbReference type="EC" id="2.3.2.26" evidence="3"/>
<evidence type="ECO:0000313" key="9">
    <source>
        <dbReference type="EMBL" id="PNW82471.1"/>
    </source>
</evidence>
<dbReference type="PaxDb" id="3055-EDP01689"/>
<dbReference type="PROSITE" id="PS50237">
    <property type="entry name" value="HECT"/>
    <property type="match status" value="1"/>
</dbReference>
<dbReference type="InParanoid" id="A0A2K3DPK5"/>
<evidence type="ECO:0000256" key="7">
    <source>
        <dbReference type="SAM" id="MobiDB-lite"/>
    </source>
</evidence>
<evidence type="ECO:0000259" key="8">
    <source>
        <dbReference type="PROSITE" id="PS50237"/>
    </source>
</evidence>
<evidence type="ECO:0000256" key="2">
    <source>
        <dbReference type="ARBA" id="ARBA00004906"/>
    </source>
</evidence>
<evidence type="ECO:0000256" key="4">
    <source>
        <dbReference type="ARBA" id="ARBA00022679"/>
    </source>
</evidence>
<dbReference type="SUPFAM" id="SSF56204">
    <property type="entry name" value="Hect, E3 ligase catalytic domain"/>
    <property type="match status" value="1"/>
</dbReference>
<dbReference type="CDD" id="cd00078">
    <property type="entry name" value="HECTc"/>
    <property type="match status" value="1"/>
</dbReference>
<protein>
    <recommendedName>
        <fullName evidence="3">HECT-type E3 ubiquitin transferase</fullName>
        <ecNumber evidence="3">2.3.2.26</ecNumber>
    </recommendedName>
</protein>
<evidence type="ECO:0000313" key="10">
    <source>
        <dbReference type="Proteomes" id="UP000006906"/>
    </source>
</evidence>
<gene>
    <name evidence="9" type="ORF">CHLRE_06g280300v5</name>
</gene>
<evidence type="ECO:0000256" key="6">
    <source>
        <dbReference type="PROSITE-ProRule" id="PRU00104"/>
    </source>
</evidence>
<dbReference type="Proteomes" id="UP000006906">
    <property type="component" value="Chromosome 6"/>
</dbReference>
<dbReference type="GO" id="GO:0006511">
    <property type="term" value="P:ubiquitin-dependent protein catabolic process"/>
    <property type="evidence" value="ECO:0000318"/>
    <property type="project" value="GO_Central"/>
</dbReference>
<dbReference type="FunFam" id="3.30.2410.10:FF:000011">
    <property type="entry name" value="Putative Ubiquitin-protein ligase E3C"/>
    <property type="match status" value="1"/>
</dbReference>
<evidence type="ECO:0000256" key="1">
    <source>
        <dbReference type="ARBA" id="ARBA00000885"/>
    </source>
</evidence>
<proteinExistence type="predicted"/>
<comment type="pathway">
    <text evidence="2">Protein modification; protein ubiquitination.</text>
</comment>
<evidence type="ECO:0000256" key="3">
    <source>
        <dbReference type="ARBA" id="ARBA00012485"/>
    </source>
</evidence>
<dbReference type="SMART" id="SM00015">
    <property type="entry name" value="IQ"/>
    <property type="match status" value="1"/>
</dbReference>
<dbReference type="Gene3D" id="3.30.2160.10">
    <property type="entry name" value="Hect, E3 ligase catalytic domain"/>
    <property type="match status" value="1"/>
</dbReference>
<dbReference type="Gene3D" id="3.30.2410.10">
    <property type="entry name" value="Hect, E3 ligase catalytic domain"/>
    <property type="match status" value="1"/>
</dbReference>
<keyword evidence="10" id="KW-1185">Reference proteome</keyword>
<dbReference type="RefSeq" id="XP_001695431.2">
    <property type="nucleotide sequence ID" value="XM_001695379.2"/>
</dbReference>
<keyword evidence="4" id="KW-0808">Transferase</keyword>
<dbReference type="FunCoup" id="A0A2K3DPK5">
    <property type="interactions" value="1724"/>
</dbReference>
<dbReference type="Gramene" id="PNW82471">
    <property type="protein sequence ID" value="PNW82471"/>
    <property type="gene ID" value="CHLRE_06g280300v5"/>
</dbReference>
<dbReference type="Gene3D" id="3.90.1750.10">
    <property type="entry name" value="Hect, E3 ligase catalytic domains"/>
    <property type="match status" value="1"/>
</dbReference>
<dbReference type="SMART" id="SM00119">
    <property type="entry name" value="HECTc"/>
    <property type="match status" value="1"/>
</dbReference>
<dbReference type="InterPro" id="IPR000048">
    <property type="entry name" value="IQ_motif_EF-hand-BS"/>
</dbReference>
<reference evidence="9 10" key="1">
    <citation type="journal article" date="2007" name="Science">
        <title>The Chlamydomonas genome reveals the evolution of key animal and plant functions.</title>
        <authorList>
            <person name="Merchant S.S."/>
            <person name="Prochnik S.E."/>
            <person name="Vallon O."/>
            <person name="Harris E.H."/>
            <person name="Karpowicz S.J."/>
            <person name="Witman G.B."/>
            <person name="Terry A."/>
            <person name="Salamov A."/>
            <person name="Fritz-Laylin L.K."/>
            <person name="Marechal-Drouard L."/>
            <person name="Marshall W.F."/>
            <person name="Qu L.H."/>
            <person name="Nelson D.R."/>
            <person name="Sanderfoot A.A."/>
            <person name="Spalding M.H."/>
            <person name="Kapitonov V.V."/>
            <person name="Ren Q."/>
            <person name="Ferris P."/>
            <person name="Lindquist E."/>
            <person name="Shapiro H."/>
            <person name="Lucas S.M."/>
            <person name="Grimwood J."/>
            <person name="Schmutz J."/>
            <person name="Cardol P."/>
            <person name="Cerutti H."/>
            <person name="Chanfreau G."/>
            <person name="Chen C.L."/>
            <person name="Cognat V."/>
            <person name="Croft M.T."/>
            <person name="Dent R."/>
            <person name="Dutcher S."/>
            <person name="Fernandez E."/>
            <person name="Fukuzawa H."/>
            <person name="Gonzalez-Ballester D."/>
            <person name="Gonzalez-Halphen D."/>
            <person name="Hallmann A."/>
            <person name="Hanikenne M."/>
            <person name="Hippler M."/>
            <person name="Inwood W."/>
            <person name="Jabbari K."/>
            <person name="Kalanon M."/>
            <person name="Kuras R."/>
            <person name="Lefebvre P.A."/>
            <person name="Lemaire S.D."/>
            <person name="Lobanov A.V."/>
            <person name="Lohr M."/>
            <person name="Manuell A."/>
            <person name="Meier I."/>
            <person name="Mets L."/>
            <person name="Mittag M."/>
            <person name="Mittelmeier T."/>
            <person name="Moroney J.V."/>
            <person name="Moseley J."/>
            <person name="Napoli C."/>
            <person name="Nedelcu A.M."/>
            <person name="Niyogi K."/>
            <person name="Novoselov S.V."/>
            <person name="Paulsen I.T."/>
            <person name="Pazour G."/>
            <person name="Purton S."/>
            <person name="Ral J.P."/>
            <person name="Riano-Pachon D.M."/>
            <person name="Riekhof W."/>
            <person name="Rymarquis L."/>
            <person name="Schroda M."/>
            <person name="Stern D."/>
            <person name="Umen J."/>
            <person name="Willows R."/>
            <person name="Wilson N."/>
            <person name="Zimmer S.L."/>
            <person name="Allmer J."/>
            <person name="Balk J."/>
            <person name="Bisova K."/>
            <person name="Chen C.J."/>
            <person name="Elias M."/>
            <person name="Gendler K."/>
            <person name="Hauser C."/>
            <person name="Lamb M.R."/>
            <person name="Ledford H."/>
            <person name="Long J.C."/>
            <person name="Minagawa J."/>
            <person name="Page M.D."/>
            <person name="Pan J."/>
            <person name="Pootakham W."/>
            <person name="Roje S."/>
            <person name="Rose A."/>
            <person name="Stahlberg E."/>
            <person name="Terauchi A.M."/>
            <person name="Yang P."/>
            <person name="Ball S."/>
            <person name="Bowler C."/>
            <person name="Dieckmann C.L."/>
            <person name="Gladyshev V.N."/>
            <person name="Green P."/>
            <person name="Jorgensen R."/>
            <person name="Mayfield S."/>
            <person name="Mueller-Roeber B."/>
            <person name="Rajamani S."/>
            <person name="Sayre R.T."/>
            <person name="Brokstein P."/>
            <person name="Dubchak I."/>
            <person name="Goodstein D."/>
            <person name="Hornick L."/>
            <person name="Huang Y.W."/>
            <person name="Jhaveri J."/>
            <person name="Luo Y."/>
            <person name="Martinez D."/>
            <person name="Ngau W.C."/>
            <person name="Otillar B."/>
            <person name="Poliakov A."/>
            <person name="Porter A."/>
            <person name="Szajkowski L."/>
            <person name="Werner G."/>
            <person name="Zhou K."/>
            <person name="Grigoriev I.V."/>
            <person name="Rokhsar D.S."/>
            <person name="Grossman A.R."/>
        </authorList>
    </citation>
    <scope>NUCLEOTIDE SEQUENCE [LARGE SCALE GENOMIC DNA]</scope>
    <source>
        <strain evidence="10">CC-503</strain>
    </source>
</reference>
<feature type="compositionally biased region" description="Basic and acidic residues" evidence="7">
    <location>
        <begin position="34"/>
        <end position="43"/>
    </location>
</feature>
<dbReference type="STRING" id="3055.A0A2K3DPK5"/>
<comment type="catalytic activity">
    <reaction evidence="1">
        <text>S-ubiquitinyl-[E2 ubiquitin-conjugating enzyme]-L-cysteine + [acceptor protein]-L-lysine = [E2 ubiquitin-conjugating enzyme]-L-cysteine + N(6)-ubiquitinyl-[acceptor protein]-L-lysine.</text>
        <dbReference type="EC" id="2.3.2.26"/>
    </reaction>
</comment>
<dbReference type="InterPro" id="IPR000569">
    <property type="entry name" value="HECT_dom"/>
</dbReference>
<feature type="region of interest" description="Disordered" evidence="7">
    <location>
        <begin position="1"/>
        <end position="46"/>
    </location>
</feature>
<dbReference type="ExpressionAtlas" id="A0A2K3DPK5">
    <property type="expression patterns" value="baseline"/>
</dbReference>
<evidence type="ECO:0000256" key="5">
    <source>
        <dbReference type="ARBA" id="ARBA00022786"/>
    </source>
</evidence>
<feature type="region of interest" description="Disordered" evidence="7">
    <location>
        <begin position="754"/>
        <end position="773"/>
    </location>
</feature>
<dbReference type="GO" id="GO:0061630">
    <property type="term" value="F:ubiquitin protein ligase activity"/>
    <property type="evidence" value="ECO:0000318"/>
    <property type="project" value="GO_Central"/>
</dbReference>
<feature type="domain" description="HECT" evidence="8">
    <location>
        <begin position="1016"/>
        <end position="1380"/>
    </location>
</feature>
<dbReference type="InterPro" id="IPR035983">
    <property type="entry name" value="Hect_E3_ubiquitin_ligase"/>
</dbReference>
<dbReference type="PROSITE" id="PS50096">
    <property type="entry name" value="IQ"/>
    <property type="match status" value="1"/>
</dbReference>
<sequence length="1380" mass="144023">MFFPGTGSRPTHRGGSTFGGRGGRSRVELSAQEELQKAREERERRKRQKLEQKSAVVIQAAWRGWFSRESTKASTRKAWDERYGVEGQLLEAGDCLSLGAGGALGTLLFFYDPVQDLQRLASVARVVALASKTDDWSQFVTAYNVADSRAALMYRLKELALQCLLTLSRHRRALAPVLAAARLAAPLDAASGGVAGALQECVLLLVSPDVYAGVLGKPQATTLSGAVLGHLAEAGMCRHLFLLLVAVFMPQPQQAPAASGIAAAVAAGRQGHHHSHGPLHYIQPRGHGHGVAHVDKHAHGPIAAPALGLSHQPPTVLHTVAPKPYVEALVTQLAVRLLALKSWVAAAPEQSLHNLLLVPDLWARCASLQPVAPRVTRTALGWLAAAGPGRLTAFLPPDGAAGLPGGSGAAVAVLVANVLAVGPRLLQQDKTAAAAAAPGTLRAPALATARVLHALVSLLPLSPFFGEGAAAGGGAVAVDDDEDEVDEGACGSLGLARLTLAPGAAGALPRSIIDGVQGLTGMSGRQLLKQLVTVLLPVTAPGSAGGGGGGGAGLGQGSANTSASGYATGGAMSLSTSPSGGYFMTLGGSPPMRAGSLTTAGSLGRVSLGAAAAAAGAGVQLPGAVGAALALTPPSTSSLLEAAEAAHAVAELVHQLCQLPGQRQRVMLGLALSCDFAERMWWSFLRPARLADIVGITWLPDASPPASGLSGAGSCLPGLSPCGTKASVSTSSSFNCSGAAPMEVELSGGQQGLALSRQGSRNNNGTGCGEDGAGADGAGLGGAGGGGGGGPGWRPRMAEELGWLLPLAVACGIFTVHVTTTTLDEFYGNGTPGSQRPLALQQLYDSAAPEAGFLAMLRDSLWHVLWSDFETEHSTAGEALHAVLARHGGKLFGILYERNCRQAFCPTEAFHATALAPDRFLTEASSSRSSAGREDGTSRVWQVLAHAPYLVPFADRARLFQLMVGKEREEYRAQEDSRFLEMGMLEAGLGNRFVPIRRDQLLFDGFDRLNSLGERLRGRVRIMFIDAHGQPEAGVDGGGLFKDFMEELMRAGLSAEYGLFASNAAHQLYPNPAAMCVVEDAPRLLAFLGRMLGKAMYENVLLELPLAGFFLKRFRGAHCDLNDLPTLDPELYRNLLRLREHLLSASATASAAGGGGAVGGDGGADSAAMDLGLTFVVADEVAAALGDPHAEVELKPGGRSIAVTADNVREYIHRVAHYKLNVAPRPAVSAFLSGFYELIPRTWVSMFSGEELQTLISGADSALDLADLQQHVEYAGGYHPDHPVIHCLWEALASFTPEEQGKFLKFVTSCSRAPLLGFRYLEPRLCVQMSGGMLDPAATQRLPTASTCMNLLKLPPYRTVAQMREKLLYAVTSGAGFDLS</sequence>
<dbReference type="OrthoDB" id="8068875at2759"/>
<dbReference type="KEGG" id="cre:CHLRE_06g280300v5"/>
<keyword evidence="5 6" id="KW-0833">Ubl conjugation pathway</keyword>
<dbReference type="Pfam" id="PF00632">
    <property type="entry name" value="HECT"/>
    <property type="match status" value="1"/>
</dbReference>
<dbReference type="GeneID" id="5720906"/>
<organism evidence="9 10">
    <name type="scientific">Chlamydomonas reinhardtii</name>
    <name type="common">Chlamydomonas smithii</name>
    <dbReference type="NCBI Taxonomy" id="3055"/>
    <lineage>
        <taxon>Eukaryota</taxon>
        <taxon>Viridiplantae</taxon>
        <taxon>Chlorophyta</taxon>
        <taxon>core chlorophytes</taxon>
        <taxon>Chlorophyceae</taxon>
        <taxon>CS clade</taxon>
        <taxon>Chlamydomonadales</taxon>
        <taxon>Chlamydomonadaceae</taxon>
        <taxon>Chlamydomonas</taxon>
    </lineage>
</organism>
<name>A0A2K3DPK5_CHLRE</name>
<dbReference type="PANTHER" id="PTHR45700">
    <property type="entry name" value="UBIQUITIN-PROTEIN LIGASE E3C"/>
    <property type="match status" value="1"/>
</dbReference>
<dbReference type="EMBL" id="CM008967">
    <property type="protein sequence ID" value="PNW82471.1"/>
    <property type="molecule type" value="Genomic_DNA"/>
</dbReference>
<accession>A0A2K3DPK5</accession>
<feature type="active site" description="Glycyl thioester intermediate" evidence="6">
    <location>
        <position position="1348"/>
    </location>
</feature>
<dbReference type="PANTHER" id="PTHR45700:SF6">
    <property type="entry name" value="E3 UBIQUITIN-PROTEIN LIGASE UPL6"/>
    <property type="match status" value="1"/>
</dbReference>
<dbReference type="GO" id="GO:0000209">
    <property type="term" value="P:protein polyubiquitination"/>
    <property type="evidence" value="ECO:0000318"/>
    <property type="project" value="GO_Central"/>
</dbReference>